<evidence type="ECO:0000259" key="1">
    <source>
        <dbReference type="Pfam" id="PF01636"/>
    </source>
</evidence>
<dbReference type="OrthoDB" id="7839681at2"/>
<evidence type="ECO:0000313" key="2">
    <source>
        <dbReference type="EMBL" id="TQM93447.1"/>
    </source>
</evidence>
<protein>
    <submittedName>
        <fullName evidence="2">tRNA A-37 threonylcarbamoyl transferase component Bud32</fullName>
    </submittedName>
</protein>
<dbReference type="RefSeq" id="WP_142081372.1">
    <property type="nucleotide sequence ID" value="NZ_VFPT01000001.1"/>
</dbReference>
<proteinExistence type="predicted"/>
<accession>A0A543KEJ7</accession>
<name>A0A543KEJ7_9RHOB</name>
<sequence length="248" mass="27153">MTDMTEHPASADELLNAAGQLSTGRINRLTHKGARYIVKSVERHASLLDRVQKGDPDKAFARELALLKEFAAKGAPVPHVAASDATRIVMTHSGETLSAMVTQGSISPQILTQAGRALARLHALGLAHGRPAIRDLCWDGAQITFIDLEAGAKLRATPRDQARDVILLLNSVFAMAPEHHHIAPHIWAGYQAGDSLGLCARTRALARRLWWVQALAWPASQLHRIKGKTRSEFRAVARTRAFLLQTRL</sequence>
<dbReference type="Proteomes" id="UP000320582">
    <property type="component" value="Unassembled WGS sequence"/>
</dbReference>
<dbReference type="SUPFAM" id="SSF56112">
    <property type="entry name" value="Protein kinase-like (PK-like)"/>
    <property type="match status" value="1"/>
</dbReference>
<dbReference type="GO" id="GO:0016740">
    <property type="term" value="F:transferase activity"/>
    <property type="evidence" value="ECO:0007669"/>
    <property type="project" value="UniProtKB-KW"/>
</dbReference>
<evidence type="ECO:0000313" key="3">
    <source>
        <dbReference type="Proteomes" id="UP000320582"/>
    </source>
</evidence>
<dbReference type="Pfam" id="PF01636">
    <property type="entry name" value="APH"/>
    <property type="match status" value="1"/>
</dbReference>
<dbReference type="InterPro" id="IPR011009">
    <property type="entry name" value="Kinase-like_dom_sf"/>
</dbReference>
<keyword evidence="3" id="KW-1185">Reference proteome</keyword>
<dbReference type="InterPro" id="IPR002575">
    <property type="entry name" value="Aminoglycoside_PTrfase"/>
</dbReference>
<comment type="caution">
    <text evidence="2">The sequence shown here is derived from an EMBL/GenBank/DDBJ whole genome shotgun (WGS) entry which is preliminary data.</text>
</comment>
<organism evidence="2 3">
    <name type="scientific">Roseinatronobacter monicus</name>
    <dbReference type="NCBI Taxonomy" id="393481"/>
    <lineage>
        <taxon>Bacteria</taxon>
        <taxon>Pseudomonadati</taxon>
        <taxon>Pseudomonadota</taxon>
        <taxon>Alphaproteobacteria</taxon>
        <taxon>Rhodobacterales</taxon>
        <taxon>Paracoccaceae</taxon>
        <taxon>Roseinatronobacter</taxon>
    </lineage>
</organism>
<dbReference type="EMBL" id="VFPT01000001">
    <property type="protein sequence ID" value="TQM93447.1"/>
    <property type="molecule type" value="Genomic_DNA"/>
</dbReference>
<keyword evidence="2" id="KW-0808">Transferase</keyword>
<gene>
    <name evidence="2" type="ORF">BD293_2083</name>
</gene>
<reference evidence="2 3" key="1">
    <citation type="submission" date="2019-06" db="EMBL/GenBank/DDBJ databases">
        <title>Genomic Encyclopedia of Archaeal and Bacterial Type Strains, Phase II (KMG-II): from individual species to whole genera.</title>
        <authorList>
            <person name="Goeker M."/>
        </authorList>
    </citation>
    <scope>NUCLEOTIDE SEQUENCE [LARGE SCALE GENOMIC DNA]</scope>
    <source>
        <strain evidence="2 3">DSM 18423</strain>
    </source>
</reference>
<feature type="domain" description="Aminoglycoside phosphotransferase" evidence="1">
    <location>
        <begin position="31"/>
        <end position="140"/>
    </location>
</feature>
<dbReference type="AlphaFoldDB" id="A0A543KEJ7"/>